<keyword evidence="11" id="KW-1133">Transmembrane helix</keyword>
<evidence type="ECO:0000313" key="13">
    <source>
        <dbReference type="EMBL" id="ABQ42392.1"/>
    </source>
</evidence>
<feature type="active site" evidence="9">
    <location>
        <position position="432"/>
    </location>
</feature>
<evidence type="ECO:0000256" key="5">
    <source>
        <dbReference type="ARBA" id="ARBA00022801"/>
    </source>
</evidence>
<dbReference type="NCBIfam" id="TIGR01614">
    <property type="entry name" value="PME_inhib"/>
    <property type="match status" value="1"/>
</dbReference>
<evidence type="ECO:0000259" key="12">
    <source>
        <dbReference type="SMART" id="SM00856"/>
    </source>
</evidence>
<evidence type="ECO:0000256" key="1">
    <source>
        <dbReference type="ARBA" id="ARBA00005184"/>
    </source>
</evidence>
<dbReference type="SUPFAM" id="SSF51126">
    <property type="entry name" value="Pectin lyase-like"/>
    <property type="match status" value="1"/>
</dbReference>
<evidence type="ECO:0000256" key="9">
    <source>
        <dbReference type="PROSITE-ProRule" id="PRU10040"/>
    </source>
</evidence>
<accession>B0L3S3</accession>
<dbReference type="GO" id="GO:0004857">
    <property type="term" value="F:enzyme inhibitor activity"/>
    <property type="evidence" value="ECO:0007669"/>
    <property type="project" value="InterPro"/>
</dbReference>
<keyword evidence="6 10" id="KW-0063">Aspartyl esterase</keyword>
<keyword evidence="11" id="KW-0812">Transmembrane</keyword>
<sequence>MGALNIGYDKFNGGTDKHTRRKITRTIFVSALASAFVVGTVIFLAMGINRHGSGRDDDEGSDHVRRWKSTSNAVKNACSSTLYQELCVSSISSYEGLSSQAGHMEILDAAVNVAINAVKKGQAHTRSLFSRDLDSRQRGALNDCMEMYDDTLDELHDTLSDLHNATFLSMPKHAADLETLLSAAITNQFTCLEGFTLCKGHLKQQVKGELHNVSHLVSNSLATVGNISARAKQALGIADSLADRRRLLSESFVSTDEEGFPSWMSVGDRRLLQVNVTNITANAVVAKDGSGHYSTISAAVDAAPEKSTTRFIIYVKKGVYQENVEIHKKKHFLMFIGDGEGVTVVTASRSVRGSNHTTFHSATVAVTGKGFIARDMTFENTAGPSNHQAVALRVGSDFSVFYRCSFKGYQDTLYVHSLRQFFRDCDIYGTVDFIFGNAAVVFQNCNLYARKPLENQQIMYTAQGRQDPNQNTGISIHNCRVTADSDMAAVKSSFKTYLGRPWKEYSRTVFLQSYLDDLIHPAGWLEWNETFALSTLYYGEYMNTGPGAGTANRVNWPGYRVITSATEASQFTVNQFIEGDTWLPSTGVEYSSGLA</sequence>
<comment type="similarity">
    <text evidence="2">In the N-terminal section; belongs to the PMEI family.</text>
</comment>
<dbReference type="GO" id="GO:0045490">
    <property type="term" value="P:pectin catabolic process"/>
    <property type="evidence" value="ECO:0007669"/>
    <property type="project" value="UniProtKB-UniRule"/>
</dbReference>
<dbReference type="PROSITE" id="PS00800">
    <property type="entry name" value="PECTINESTERASE_1"/>
    <property type="match status" value="1"/>
</dbReference>
<name>B0L3S3_TAICR</name>
<dbReference type="SUPFAM" id="SSF101148">
    <property type="entry name" value="Plant invertase/pectin methylesterase inhibitor"/>
    <property type="match status" value="1"/>
</dbReference>
<dbReference type="Pfam" id="PF04043">
    <property type="entry name" value="PMEI"/>
    <property type="match status" value="1"/>
</dbReference>
<dbReference type="FunFam" id="2.160.20.10:FF:000001">
    <property type="entry name" value="Pectinesterase"/>
    <property type="match status" value="1"/>
</dbReference>
<dbReference type="GO" id="GO:0042545">
    <property type="term" value="P:cell wall modification"/>
    <property type="evidence" value="ECO:0007669"/>
    <property type="project" value="UniProtKB-UniRule"/>
</dbReference>
<reference evidence="13" key="1">
    <citation type="journal article" date="2008" name="Tree Physiol.">
        <title>Identification of proteins that interact with a TcMago-TcY14 heterodimer complex in Taiwania crytomerioides.</title>
        <authorList>
            <person name="Chen Y.R."/>
            <person name="Chu F.H."/>
        </authorList>
    </citation>
    <scope>NUCLEOTIDE SEQUENCE</scope>
</reference>
<dbReference type="InterPro" id="IPR006501">
    <property type="entry name" value="Pectinesterase_inhib_dom"/>
</dbReference>
<comment type="function">
    <text evidence="10">Acts in the modification of cell walls via demethylesterification of cell wall pectin.</text>
</comment>
<comment type="similarity">
    <text evidence="3">In the C-terminal section; belongs to the pectinesterase family.</text>
</comment>
<keyword evidence="10" id="KW-0134">Cell wall</keyword>
<keyword evidence="10" id="KW-0964">Secreted</keyword>
<evidence type="ECO:0000256" key="7">
    <source>
        <dbReference type="ARBA" id="ARBA00023157"/>
    </source>
</evidence>
<comment type="pathway">
    <text evidence="1 10">Glycan metabolism; pectin degradation; 2-dehydro-3-deoxy-D-gluconate from pectin: step 1/5.</text>
</comment>
<dbReference type="InterPro" id="IPR018040">
    <property type="entry name" value="Pectinesterase_Tyr_AS"/>
</dbReference>
<keyword evidence="5 10" id="KW-0378">Hydrolase</keyword>
<dbReference type="InterPro" id="IPR033131">
    <property type="entry name" value="Pectinesterase_Asp_AS"/>
</dbReference>
<evidence type="ECO:0000256" key="6">
    <source>
        <dbReference type="ARBA" id="ARBA00023085"/>
    </source>
</evidence>
<evidence type="ECO:0000256" key="3">
    <source>
        <dbReference type="ARBA" id="ARBA00007786"/>
    </source>
</evidence>
<dbReference type="EMBL" id="EF221834">
    <property type="protein sequence ID" value="ABQ42392.1"/>
    <property type="molecule type" value="mRNA"/>
</dbReference>
<evidence type="ECO:0000256" key="2">
    <source>
        <dbReference type="ARBA" id="ARBA00006027"/>
    </source>
</evidence>
<dbReference type="InterPro" id="IPR000070">
    <property type="entry name" value="Pectinesterase_cat"/>
</dbReference>
<dbReference type="Gene3D" id="1.20.140.40">
    <property type="entry name" value="Invertase/pectin methylesterase inhibitor family protein"/>
    <property type="match status" value="1"/>
</dbReference>
<evidence type="ECO:0000256" key="11">
    <source>
        <dbReference type="SAM" id="Phobius"/>
    </source>
</evidence>
<dbReference type="AlphaFoldDB" id="B0L3S3"/>
<dbReference type="InterPro" id="IPR035513">
    <property type="entry name" value="Invertase/methylesterase_inhib"/>
</dbReference>
<keyword evidence="10" id="KW-0961">Cell wall biogenesis/degradation</keyword>
<proteinExistence type="evidence at transcript level"/>
<keyword evidence="7" id="KW-1015">Disulfide bond</keyword>
<evidence type="ECO:0000256" key="8">
    <source>
        <dbReference type="ARBA" id="ARBA00023180"/>
    </source>
</evidence>
<feature type="domain" description="Pectinesterase inhibitor" evidence="12">
    <location>
        <begin position="69"/>
        <end position="223"/>
    </location>
</feature>
<dbReference type="CDD" id="cd15798">
    <property type="entry name" value="PMEI-like_3"/>
    <property type="match status" value="1"/>
</dbReference>
<comment type="subcellular location">
    <subcellularLocation>
        <location evidence="10">Secreted</location>
        <location evidence="10">Cell wall</location>
    </subcellularLocation>
</comment>
<dbReference type="FunFam" id="1.20.140.40:FF:000010">
    <property type="entry name" value="Pectinesterase"/>
    <property type="match status" value="1"/>
</dbReference>
<dbReference type="GO" id="GO:0030599">
    <property type="term" value="F:pectinesterase activity"/>
    <property type="evidence" value="ECO:0007669"/>
    <property type="project" value="UniProtKB-UniRule"/>
</dbReference>
<dbReference type="EC" id="3.1.1.11" evidence="4 10"/>
<evidence type="ECO:0000256" key="10">
    <source>
        <dbReference type="RuleBase" id="RU000589"/>
    </source>
</evidence>
<dbReference type="Gene3D" id="2.160.20.10">
    <property type="entry name" value="Single-stranded right-handed beta-helix, Pectin lyase-like"/>
    <property type="match status" value="1"/>
</dbReference>
<dbReference type="UniPathway" id="UPA00545">
    <property type="reaction ID" value="UER00823"/>
</dbReference>
<dbReference type="PROSITE" id="PS00503">
    <property type="entry name" value="PECTINESTERASE_2"/>
    <property type="match status" value="1"/>
</dbReference>
<organism evidence="13">
    <name type="scientific">Taiwania cryptomerioides</name>
    <name type="common">Coffin tree</name>
    <dbReference type="NCBI Taxonomy" id="50187"/>
    <lineage>
        <taxon>Eukaryota</taxon>
        <taxon>Viridiplantae</taxon>
        <taxon>Streptophyta</taxon>
        <taxon>Embryophyta</taxon>
        <taxon>Tracheophyta</taxon>
        <taxon>Spermatophyta</taxon>
        <taxon>Pinopsida</taxon>
        <taxon>Pinidae</taxon>
        <taxon>Conifers II</taxon>
        <taxon>Cupressales</taxon>
        <taxon>Cupressaceae</taxon>
        <taxon>Taiwania</taxon>
    </lineage>
</organism>
<feature type="transmembrane region" description="Helical" evidence="11">
    <location>
        <begin position="27"/>
        <end position="48"/>
    </location>
</feature>
<keyword evidence="8" id="KW-0325">Glycoprotein</keyword>
<dbReference type="InterPro" id="IPR012334">
    <property type="entry name" value="Pectin_lyas_fold"/>
</dbReference>
<comment type="catalytic activity">
    <reaction evidence="10">
        <text>[(1-&gt;4)-alpha-D-galacturonosyl methyl ester](n) + n H2O = [(1-&gt;4)-alpha-D-galacturonosyl](n) + n methanol + n H(+)</text>
        <dbReference type="Rhea" id="RHEA:22380"/>
        <dbReference type="Rhea" id="RHEA-COMP:14570"/>
        <dbReference type="Rhea" id="RHEA-COMP:14573"/>
        <dbReference type="ChEBI" id="CHEBI:15377"/>
        <dbReference type="ChEBI" id="CHEBI:15378"/>
        <dbReference type="ChEBI" id="CHEBI:17790"/>
        <dbReference type="ChEBI" id="CHEBI:140522"/>
        <dbReference type="ChEBI" id="CHEBI:140523"/>
        <dbReference type="EC" id="3.1.1.11"/>
    </reaction>
</comment>
<dbReference type="Pfam" id="PF01095">
    <property type="entry name" value="Pectinesterase"/>
    <property type="match status" value="1"/>
</dbReference>
<dbReference type="SMART" id="SM00856">
    <property type="entry name" value="PMEI"/>
    <property type="match status" value="1"/>
</dbReference>
<dbReference type="InterPro" id="IPR011050">
    <property type="entry name" value="Pectin_lyase_fold/virulence"/>
</dbReference>
<evidence type="ECO:0000256" key="4">
    <source>
        <dbReference type="ARBA" id="ARBA00013229"/>
    </source>
</evidence>
<protein>
    <recommendedName>
        <fullName evidence="4 10">Pectinesterase</fullName>
        <ecNumber evidence="4 10">3.1.1.11</ecNumber>
    </recommendedName>
</protein>
<keyword evidence="11" id="KW-0472">Membrane</keyword>
<dbReference type="PANTHER" id="PTHR31707">
    <property type="entry name" value="PECTINESTERASE"/>
    <property type="match status" value="1"/>
</dbReference>